<dbReference type="SUPFAM" id="SSF56112">
    <property type="entry name" value="Protein kinase-like (PK-like)"/>
    <property type="match status" value="1"/>
</dbReference>
<feature type="repeat" description="WD" evidence="3">
    <location>
        <begin position="565"/>
        <end position="606"/>
    </location>
</feature>
<dbReference type="InterPro" id="IPR017441">
    <property type="entry name" value="Protein_kinase_ATP_BS"/>
</dbReference>
<keyword evidence="4" id="KW-0547">Nucleotide-binding</keyword>
<dbReference type="eggNOG" id="COG0515">
    <property type="taxonomic scope" value="Bacteria"/>
</dbReference>
<dbReference type="EMBL" id="CP003607">
    <property type="protein sequence ID" value="AFY83305.1"/>
    <property type="molecule type" value="Genomic_DNA"/>
</dbReference>
<reference evidence="7 8" key="1">
    <citation type="submission" date="2012-06" db="EMBL/GenBank/DDBJ databases">
        <title>Finished chromosome of genome of Oscillatoria acuminata PCC 6304.</title>
        <authorList>
            <consortium name="US DOE Joint Genome Institute"/>
            <person name="Gugger M."/>
            <person name="Coursin T."/>
            <person name="Rippka R."/>
            <person name="Tandeau De Marsac N."/>
            <person name="Huntemann M."/>
            <person name="Wei C.-L."/>
            <person name="Han J."/>
            <person name="Detter J.C."/>
            <person name="Han C."/>
            <person name="Tapia R."/>
            <person name="Davenport K."/>
            <person name="Daligault H."/>
            <person name="Erkkila T."/>
            <person name="Gu W."/>
            <person name="Munk A.C.C."/>
            <person name="Teshima H."/>
            <person name="Xu Y."/>
            <person name="Chain P."/>
            <person name="Chen A."/>
            <person name="Krypides N."/>
            <person name="Mavromatis K."/>
            <person name="Markowitz V."/>
            <person name="Szeto E."/>
            <person name="Ivanova N."/>
            <person name="Mikhailova N."/>
            <person name="Ovchinnikova G."/>
            <person name="Pagani I."/>
            <person name="Pati A."/>
            <person name="Goodwin L."/>
            <person name="Peters L."/>
            <person name="Pitluck S."/>
            <person name="Woyke T."/>
            <person name="Kerfeld C."/>
        </authorList>
    </citation>
    <scope>NUCLEOTIDE SEQUENCE [LARGE SCALE GENOMIC DNA]</scope>
    <source>
        <strain evidence="7 8">PCC 6304</strain>
    </source>
</reference>
<dbReference type="PROSITE" id="PS50011">
    <property type="entry name" value="PROTEIN_KINASE_DOM"/>
    <property type="match status" value="1"/>
</dbReference>
<dbReference type="SUPFAM" id="SSF50978">
    <property type="entry name" value="WD40 repeat-like"/>
    <property type="match status" value="1"/>
</dbReference>
<dbReference type="InterPro" id="IPR011009">
    <property type="entry name" value="Kinase-like_dom_sf"/>
</dbReference>
<dbReference type="HOGENOM" id="CLU_000288_135_4_3"/>
<dbReference type="PANTHER" id="PTHR19879">
    <property type="entry name" value="TRANSCRIPTION INITIATION FACTOR TFIID"/>
    <property type="match status" value="1"/>
</dbReference>
<feature type="repeat" description="WD" evidence="3">
    <location>
        <begin position="523"/>
        <end position="564"/>
    </location>
</feature>
<feature type="repeat" description="WD" evidence="3">
    <location>
        <begin position="481"/>
        <end position="522"/>
    </location>
</feature>
<dbReference type="GO" id="GO:0005524">
    <property type="term" value="F:ATP binding"/>
    <property type="evidence" value="ECO:0007669"/>
    <property type="project" value="UniProtKB-UniRule"/>
</dbReference>
<feature type="binding site" evidence="4">
    <location>
        <position position="85"/>
    </location>
    <ligand>
        <name>ATP</name>
        <dbReference type="ChEBI" id="CHEBI:30616"/>
    </ligand>
</feature>
<dbReference type="InterPro" id="IPR001680">
    <property type="entry name" value="WD40_rpt"/>
</dbReference>
<dbReference type="NCBIfam" id="NF045510">
    <property type="entry name" value="4Cys_prefix_kin"/>
    <property type="match status" value="1"/>
</dbReference>
<evidence type="ECO:0000256" key="2">
    <source>
        <dbReference type="ARBA" id="ARBA00022737"/>
    </source>
</evidence>
<keyword evidence="1 3" id="KW-0853">WD repeat</keyword>
<dbReference type="InterPro" id="IPR000719">
    <property type="entry name" value="Prot_kinase_dom"/>
</dbReference>
<dbReference type="InterPro" id="IPR036322">
    <property type="entry name" value="WD40_repeat_dom_sf"/>
</dbReference>
<dbReference type="Gene3D" id="2.130.10.10">
    <property type="entry name" value="YVTN repeat-like/Quinoprotein amine dehydrogenase"/>
    <property type="match status" value="2"/>
</dbReference>
<dbReference type="PRINTS" id="PR00320">
    <property type="entry name" value="GPROTEINBRPT"/>
</dbReference>
<evidence type="ECO:0000259" key="6">
    <source>
        <dbReference type="PROSITE" id="PS50011"/>
    </source>
</evidence>
<dbReference type="PROSITE" id="PS50082">
    <property type="entry name" value="WD_REPEATS_2"/>
    <property type="match status" value="6"/>
</dbReference>
<dbReference type="InterPro" id="IPR020472">
    <property type="entry name" value="WD40_PAC1"/>
</dbReference>
<keyword evidence="4" id="KW-0067">ATP-binding</keyword>
<dbReference type="PROSITE" id="PS50294">
    <property type="entry name" value="WD_REPEATS_REGION"/>
    <property type="match status" value="5"/>
</dbReference>
<dbReference type="PANTHER" id="PTHR19879:SF9">
    <property type="entry name" value="TRANSCRIPTION INITIATION FACTOR TFIID SUBUNIT 5"/>
    <property type="match status" value="1"/>
</dbReference>
<sequence>MFQISEPRFTIEITPWETLLMSYCPNPDCPNPINPDLTMFCRTCGTKLVLAQRYRLVKLIGMGGFGRTLLALDEFKPSKPQCVVKQFYPQSQQNAEKANQLFQQEAIRLEQLGKHSQIPELFAHFEQENRQYIVQEFIDGQNLTEELAEQGRFSESAIVSLLEDLLPVLDFVHKGKVIHRDIKPENIIRRRHDRKLVLVDFGAAKYATGTTLNQTGTTIGTKGYAAPEQTFGKAVFASDIYSLGVTCIHLLTTREPFEMYDAMESTFVWREYLGINKVSDRLATVLDKAIESSVRRRYQSAEEFIQGLKAAPSKGSRTITPQSRSPAPTPQRAIATVRVSTPPVTVSEIGSLVGHGAPVKAVAISANGQLLVSGSRSGVKWWQLHEGQELPTLRSSWPEEPFAGVSALAFSPDGRLLAAGSGGGAIALWDVTLRRILRLLKAPSGVKSVAFSPDGRLLAAGGTDGAIALWETASWRLFRPLMGHSAAVNSVAFSPDRRTLVSGSEDTSVVFWDVTTQADTQTGWGRSGAVNAIAISPCGRFLASGCANRTILLWELPSGQQIGTLTGHSTGVNSVAFSPDGATLASGSDDTSIVLWDVKTGQEKRTCWGRSGVVYAVAFTPDGNTLVSGTEDTTVKIWQLRG</sequence>
<gene>
    <name evidence="7" type="ORF">Oscil6304_3746</name>
</gene>
<feature type="repeat" description="WD" evidence="3">
    <location>
        <begin position="405"/>
        <end position="439"/>
    </location>
</feature>
<dbReference type="InParanoid" id="K9TLA2"/>
<evidence type="ECO:0000313" key="8">
    <source>
        <dbReference type="Proteomes" id="UP000010367"/>
    </source>
</evidence>
<name>K9TLA2_9CYAN</name>
<dbReference type="CDD" id="cd14014">
    <property type="entry name" value="STKc_PknB_like"/>
    <property type="match status" value="1"/>
</dbReference>
<dbReference type="Gene3D" id="1.10.510.10">
    <property type="entry name" value="Transferase(Phosphotransferase) domain 1"/>
    <property type="match status" value="1"/>
</dbReference>
<dbReference type="PATRIC" id="fig|56110.3.peg.4514"/>
<dbReference type="Gene3D" id="3.30.200.20">
    <property type="entry name" value="Phosphorylase Kinase, domain 1"/>
    <property type="match status" value="1"/>
</dbReference>
<dbReference type="RefSeq" id="WP_015149932.1">
    <property type="nucleotide sequence ID" value="NC_019693.1"/>
</dbReference>
<dbReference type="PROSITE" id="PS00678">
    <property type="entry name" value="WD_REPEATS_1"/>
    <property type="match status" value="3"/>
</dbReference>
<feature type="domain" description="Protein kinase" evidence="6">
    <location>
        <begin position="54"/>
        <end position="309"/>
    </location>
</feature>
<dbReference type="STRING" id="56110.Oscil6304_3746"/>
<dbReference type="Pfam" id="PF00400">
    <property type="entry name" value="WD40"/>
    <property type="match status" value="7"/>
</dbReference>
<dbReference type="SMART" id="SM00220">
    <property type="entry name" value="S_TKc"/>
    <property type="match status" value="1"/>
</dbReference>
<dbReference type="PROSITE" id="PS00107">
    <property type="entry name" value="PROTEIN_KINASE_ATP"/>
    <property type="match status" value="1"/>
</dbReference>
<evidence type="ECO:0000256" key="1">
    <source>
        <dbReference type="ARBA" id="ARBA00022574"/>
    </source>
</evidence>
<evidence type="ECO:0000256" key="3">
    <source>
        <dbReference type="PROSITE-ProRule" id="PRU00221"/>
    </source>
</evidence>
<dbReference type="SMART" id="SM00320">
    <property type="entry name" value="WD40"/>
    <property type="match status" value="7"/>
</dbReference>
<dbReference type="InterPro" id="IPR015943">
    <property type="entry name" value="WD40/YVTN_repeat-like_dom_sf"/>
</dbReference>
<protein>
    <submittedName>
        <fullName evidence="7">WD40 repeat-containing protein</fullName>
    </submittedName>
</protein>
<organism evidence="7 8">
    <name type="scientific">Oscillatoria acuminata PCC 6304</name>
    <dbReference type="NCBI Taxonomy" id="56110"/>
    <lineage>
        <taxon>Bacteria</taxon>
        <taxon>Bacillati</taxon>
        <taxon>Cyanobacteriota</taxon>
        <taxon>Cyanophyceae</taxon>
        <taxon>Oscillatoriophycideae</taxon>
        <taxon>Oscillatoriales</taxon>
        <taxon>Oscillatoriaceae</taxon>
        <taxon>Oscillatoria</taxon>
    </lineage>
</organism>
<proteinExistence type="predicted"/>
<evidence type="ECO:0000256" key="4">
    <source>
        <dbReference type="PROSITE-ProRule" id="PRU10141"/>
    </source>
</evidence>
<dbReference type="CDD" id="cd00200">
    <property type="entry name" value="WD40"/>
    <property type="match status" value="1"/>
</dbReference>
<feature type="region of interest" description="Disordered" evidence="5">
    <location>
        <begin position="312"/>
        <end position="331"/>
    </location>
</feature>
<feature type="repeat" description="WD" evidence="3">
    <location>
        <begin position="439"/>
        <end position="471"/>
    </location>
</feature>
<feature type="compositionally biased region" description="Polar residues" evidence="5">
    <location>
        <begin position="315"/>
        <end position="326"/>
    </location>
</feature>
<evidence type="ECO:0000256" key="5">
    <source>
        <dbReference type="SAM" id="MobiDB-lite"/>
    </source>
</evidence>
<dbReference type="eggNOG" id="COG2319">
    <property type="taxonomic scope" value="Bacteria"/>
</dbReference>
<dbReference type="InterPro" id="IPR019775">
    <property type="entry name" value="WD40_repeat_CS"/>
</dbReference>
<dbReference type="Pfam" id="PF00069">
    <property type="entry name" value="Pkinase"/>
    <property type="match status" value="1"/>
</dbReference>
<dbReference type="AlphaFoldDB" id="K9TLA2"/>
<dbReference type="KEGG" id="oac:Oscil6304_3746"/>
<keyword evidence="2" id="KW-0677">Repeat</keyword>
<feature type="repeat" description="WD" evidence="3">
    <location>
        <begin position="607"/>
        <end position="642"/>
    </location>
</feature>
<dbReference type="Proteomes" id="UP000010367">
    <property type="component" value="Chromosome"/>
</dbReference>
<dbReference type="GO" id="GO:0004672">
    <property type="term" value="F:protein kinase activity"/>
    <property type="evidence" value="ECO:0007669"/>
    <property type="project" value="InterPro"/>
</dbReference>
<accession>K9TLA2</accession>
<keyword evidence="8" id="KW-1185">Reference proteome</keyword>
<evidence type="ECO:0000313" key="7">
    <source>
        <dbReference type="EMBL" id="AFY83305.1"/>
    </source>
</evidence>